<dbReference type="OMA" id="WFSTQWH"/>
<dbReference type="InterPro" id="IPR036866">
    <property type="entry name" value="RibonucZ/Hydroxyglut_hydro"/>
</dbReference>
<dbReference type="HOGENOM" id="CLU_047435_1_0_1"/>
<name>S8A4H3_DACHA</name>
<dbReference type="PANTHER" id="PTHR36142:SF2">
    <property type="entry name" value="METALLO-HYDROLASE_OXIDOREDUCTASE SUPERFAMILY PROTEIN"/>
    <property type="match status" value="1"/>
</dbReference>
<evidence type="ECO:0000256" key="1">
    <source>
        <dbReference type="SAM" id="MobiDB-lite"/>
    </source>
</evidence>
<proteinExistence type="predicted"/>
<dbReference type="STRING" id="1284197.S8A4H3"/>
<accession>S8A4H3</accession>
<organism evidence="2 3">
    <name type="scientific">Dactylellina haptotyla (strain CBS 200.50)</name>
    <name type="common">Nematode-trapping fungus</name>
    <name type="synonym">Monacrosporium haptotylum</name>
    <dbReference type="NCBI Taxonomy" id="1284197"/>
    <lineage>
        <taxon>Eukaryota</taxon>
        <taxon>Fungi</taxon>
        <taxon>Dikarya</taxon>
        <taxon>Ascomycota</taxon>
        <taxon>Pezizomycotina</taxon>
        <taxon>Orbiliomycetes</taxon>
        <taxon>Orbiliales</taxon>
        <taxon>Orbiliaceae</taxon>
        <taxon>Dactylellina</taxon>
    </lineage>
</organism>
<reference evidence="2 3" key="1">
    <citation type="journal article" date="2013" name="PLoS Genet.">
        <title>Genomic mechanisms accounting for the adaptation to parasitism in nematode-trapping fungi.</title>
        <authorList>
            <person name="Meerupati T."/>
            <person name="Andersson K.M."/>
            <person name="Friman E."/>
            <person name="Kumar D."/>
            <person name="Tunlid A."/>
            <person name="Ahren D."/>
        </authorList>
    </citation>
    <scope>NUCLEOTIDE SEQUENCE [LARGE SCALE GENOMIC DNA]</scope>
    <source>
        <strain evidence="2 3">CBS 200.50</strain>
    </source>
</reference>
<comment type="caution">
    <text evidence="2">The sequence shown here is derived from an EMBL/GenBank/DDBJ whole genome shotgun (WGS) entry which is preliminary data.</text>
</comment>
<evidence type="ECO:0008006" key="4">
    <source>
        <dbReference type="Google" id="ProtNLM"/>
    </source>
</evidence>
<feature type="compositionally biased region" description="Low complexity" evidence="1">
    <location>
        <begin position="13"/>
        <end position="36"/>
    </location>
</feature>
<dbReference type="SUPFAM" id="SSF56281">
    <property type="entry name" value="Metallo-hydrolase/oxidoreductase"/>
    <property type="match status" value="1"/>
</dbReference>
<reference evidence="3" key="2">
    <citation type="submission" date="2013-04" db="EMBL/GenBank/DDBJ databases">
        <title>Genomic mechanisms accounting for the adaptation to parasitism in nematode-trapping fungi.</title>
        <authorList>
            <person name="Ahren D.G."/>
        </authorList>
    </citation>
    <scope>NUCLEOTIDE SEQUENCE [LARGE SCALE GENOMIC DNA]</scope>
    <source>
        <strain evidence="3">CBS 200.50</strain>
    </source>
</reference>
<dbReference type="OrthoDB" id="9971601at2759"/>
<protein>
    <recommendedName>
        <fullName evidence="4">Metallo-beta-lactamase domain-containing protein</fullName>
    </recommendedName>
</protein>
<evidence type="ECO:0000313" key="2">
    <source>
        <dbReference type="EMBL" id="EPS36021.1"/>
    </source>
</evidence>
<keyword evidence="3" id="KW-1185">Reference proteome</keyword>
<dbReference type="eggNOG" id="ENOG502RYFN">
    <property type="taxonomic scope" value="Eukaryota"/>
</dbReference>
<evidence type="ECO:0000313" key="3">
    <source>
        <dbReference type="Proteomes" id="UP000015100"/>
    </source>
</evidence>
<dbReference type="EMBL" id="AQGS01000985">
    <property type="protein sequence ID" value="EPS36021.1"/>
    <property type="molecule type" value="Genomic_DNA"/>
</dbReference>
<dbReference type="PANTHER" id="PTHR36142">
    <property type="entry name" value="METALLO-HYDROLASE/OXIDOREDUCTASE SUPERFAMILY PROTEIN"/>
    <property type="match status" value="1"/>
</dbReference>
<dbReference type="Proteomes" id="UP000015100">
    <property type="component" value="Unassembled WGS sequence"/>
</dbReference>
<dbReference type="AlphaFoldDB" id="S8A4H3"/>
<dbReference type="Gene3D" id="3.60.15.10">
    <property type="entry name" value="Ribonuclease Z/Hydroxyacylglutathione hydrolase-like"/>
    <property type="match status" value="1"/>
</dbReference>
<gene>
    <name evidence="2" type="ORF">H072_10406</name>
</gene>
<feature type="region of interest" description="Disordered" evidence="1">
    <location>
        <begin position="12"/>
        <end position="57"/>
    </location>
</feature>
<sequence length="379" mass="42154">MKPTFKFPFIANQLSSAQGKQQQQQQQSNPAKRQAQATTPGLSESSTNSDSDSSKKFDIAPGRPILTHLNADTTWLLLLPYPPGAPNANNRKYFRILFDPWLSGPQSDYFTWFSTQWHAVTPALGSIDLVGEFISSVDPGATDGGRLDAVVISHEFTDHCHKATLMEVDKRVPVFANDKALEIIRGWKHFERVVEVGKFPKAGAEGWDWRKGAGEKGLLPEWIGMTRVESPGNALYYHSSVMVTWDMGMYVSTEQERGGAQCVLYTPHGTVADTLEGLKRCEPKVEVVALLHGLHDVRVGWLRYKQLNLGMRNAVKAVKGCNGGEGVRYWVGTHDEIKTAGGMVGRMLYRKTWKVEEVEEEGVKECYVEVGNGESLVLE</sequence>